<reference evidence="2" key="1">
    <citation type="submission" date="2022-07" db="EMBL/GenBank/DDBJ databases">
        <title>Genome Sequence of Agrocybe chaxingu.</title>
        <authorList>
            <person name="Buettner E."/>
        </authorList>
    </citation>
    <scope>NUCLEOTIDE SEQUENCE</scope>
    <source>
        <strain evidence="2">MP-N11</strain>
    </source>
</reference>
<protein>
    <submittedName>
        <fullName evidence="2">Uncharacterized protein</fullName>
    </submittedName>
</protein>
<evidence type="ECO:0000313" key="3">
    <source>
        <dbReference type="Proteomes" id="UP001148786"/>
    </source>
</evidence>
<dbReference type="Proteomes" id="UP001148786">
    <property type="component" value="Unassembled WGS sequence"/>
</dbReference>
<name>A0A9W8K1I8_9AGAR</name>
<comment type="caution">
    <text evidence="2">The sequence shown here is derived from an EMBL/GenBank/DDBJ whole genome shotgun (WGS) entry which is preliminary data.</text>
</comment>
<feature type="region of interest" description="Disordered" evidence="1">
    <location>
        <begin position="70"/>
        <end position="101"/>
    </location>
</feature>
<evidence type="ECO:0000256" key="1">
    <source>
        <dbReference type="SAM" id="MobiDB-lite"/>
    </source>
</evidence>
<gene>
    <name evidence="2" type="ORF">NLJ89_g5228</name>
</gene>
<accession>A0A9W8K1I8</accession>
<feature type="compositionally biased region" description="Low complexity" evidence="1">
    <location>
        <begin position="70"/>
        <end position="81"/>
    </location>
</feature>
<feature type="compositionally biased region" description="Polar residues" evidence="1">
    <location>
        <begin position="91"/>
        <end position="101"/>
    </location>
</feature>
<sequence>MDSPEGLRLRLMTLLSLYDLLPYSISNPPNGSPPLTLEQAIGPDAVRRCLEAIANQRPETLPATLAAILGNSSRSNNRGSSKSTPRGYYSAGTSYPANYSA</sequence>
<dbReference type="OrthoDB" id="3025094at2759"/>
<dbReference type="AlphaFoldDB" id="A0A9W8K1I8"/>
<organism evidence="2 3">
    <name type="scientific">Agrocybe chaxingu</name>
    <dbReference type="NCBI Taxonomy" id="84603"/>
    <lineage>
        <taxon>Eukaryota</taxon>
        <taxon>Fungi</taxon>
        <taxon>Dikarya</taxon>
        <taxon>Basidiomycota</taxon>
        <taxon>Agaricomycotina</taxon>
        <taxon>Agaricomycetes</taxon>
        <taxon>Agaricomycetidae</taxon>
        <taxon>Agaricales</taxon>
        <taxon>Agaricineae</taxon>
        <taxon>Strophariaceae</taxon>
        <taxon>Agrocybe</taxon>
    </lineage>
</organism>
<keyword evidence="3" id="KW-1185">Reference proteome</keyword>
<proteinExistence type="predicted"/>
<dbReference type="EMBL" id="JANKHO010000477">
    <property type="protein sequence ID" value="KAJ3509433.1"/>
    <property type="molecule type" value="Genomic_DNA"/>
</dbReference>
<evidence type="ECO:0000313" key="2">
    <source>
        <dbReference type="EMBL" id="KAJ3509433.1"/>
    </source>
</evidence>